<organism evidence="1 2">
    <name type="scientific">Dendrobium catenatum</name>
    <dbReference type="NCBI Taxonomy" id="906689"/>
    <lineage>
        <taxon>Eukaryota</taxon>
        <taxon>Viridiplantae</taxon>
        <taxon>Streptophyta</taxon>
        <taxon>Embryophyta</taxon>
        <taxon>Tracheophyta</taxon>
        <taxon>Spermatophyta</taxon>
        <taxon>Magnoliopsida</taxon>
        <taxon>Liliopsida</taxon>
        <taxon>Asparagales</taxon>
        <taxon>Orchidaceae</taxon>
        <taxon>Epidendroideae</taxon>
        <taxon>Malaxideae</taxon>
        <taxon>Dendrobiinae</taxon>
        <taxon>Dendrobium</taxon>
    </lineage>
</organism>
<proteinExistence type="predicted"/>
<sequence length="144" mass="16354">MLESRVESNWPGDVWIELVAGLDPNLPGLSRIELNPGQVENVLIKFWEVPRGPSWTLASWGQKIKPPIITINQLASLWDEEPQRAEEAEAPAPIPAPILLCQHSQLDQLVEHSDQWEAQFDTFFAAQQQQHAEDLAHFDTYVTH</sequence>
<protein>
    <submittedName>
        <fullName evidence="1">Uncharacterized protein</fullName>
    </submittedName>
</protein>
<dbReference type="EMBL" id="KZ502027">
    <property type="protein sequence ID" value="PKU84825.1"/>
    <property type="molecule type" value="Genomic_DNA"/>
</dbReference>
<reference evidence="1 2" key="2">
    <citation type="journal article" date="2017" name="Nature">
        <title>The Apostasia genome and the evolution of orchids.</title>
        <authorList>
            <person name="Zhang G.Q."/>
            <person name="Liu K.W."/>
            <person name="Li Z."/>
            <person name="Lohaus R."/>
            <person name="Hsiao Y.Y."/>
            <person name="Niu S.C."/>
            <person name="Wang J.Y."/>
            <person name="Lin Y.C."/>
            <person name="Xu Q."/>
            <person name="Chen L.J."/>
            <person name="Yoshida K."/>
            <person name="Fujiwara S."/>
            <person name="Wang Z.W."/>
            <person name="Zhang Y.Q."/>
            <person name="Mitsuda N."/>
            <person name="Wang M."/>
            <person name="Liu G.H."/>
            <person name="Pecoraro L."/>
            <person name="Huang H.X."/>
            <person name="Xiao X.J."/>
            <person name="Lin M."/>
            <person name="Wu X.Y."/>
            <person name="Wu W.L."/>
            <person name="Chen Y.Y."/>
            <person name="Chang S.B."/>
            <person name="Sakamoto S."/>
            <person name="Ohme-Takagi M."/>
            <person name="Yagi M."/>
            <person name="Zeng S.J."/>
            <person name="Shen C.Y."/>
            <person name="Yeh C.M."/>
            <person name="Luo Y.B."/>
            <person name="Tsai W.C."/>
            <person name="Van de Peer Y."/>
            <person name="Liu Z.J."/>
        </authorList>
    </citation>
    <scope>NUCLEOTIDE SEQUENCE [LARGE SCALE GENOMIC DNA]</scope>
    <source>
        <tissue evidence="1">The whole plant</tissue>
    </source>
</reference>
<accession>A0A2I0XA86</accession>
<evidence type="ECO:0000313" key="2">
    <source>
        <dbReference type="Proteomes" id="UP000233837"/>
    </source>
</evidence>
<name>A0A2I0XA86_9ASPA</name>
<evidence type="ECO:0000313" key="1">
    <source>
        <dbReference type="EMBL" id="PKU84825.1"/>
    </source>
</evidence>
<dbReference type="Proteomes" id="UP000233837">
    <property type="component" value="Unassembled WGS sequence"/>
</dbReference>
<dbReference type="AlphaFoldDB" id="A0A2I0XA86"/>
<keyword evidence="2" id="KW-1185">Reference proteome</keyword>
<reference evidence="1 2" key="1">
    <citation type="journal article" date="2016" name="Sci. Rep.">
        <title>The Dendrobium catenatum Lindl. genome sequence provides insights into polysaccharide synthase, floral development and adaptive evolution.</title>
        <authorList>
            <person name="Zhang G.Q."/>
            <person name="Xu Q."/>
            <person name="Bian C."/>
            <person name="Tsai W.C."/>
            <person name="Yeh C.M."/>
            <person name="Liu K.W."/>
            <person name="Yoshida K."/>
            <person name="Zhang L.S."/>
            <person name="Chang S.B."/>
            <person name="Chen F."/>
            <person name="Shi Y."/>
            <person name="Su Y.Y."/>
            <person name="Zhang Y.Q."/>
            <person name="Chen L.J."/>
            <person name="Yin Y."/>
            <person name="Lin M."/>
            <person name="Huang H."/>
            <person name="Deng H."/>
            <person name="Wang Z.W."/>
            <person name="Zhu S.L."/>
            <person name="Zhao X."/>
            <person name="Deng C."/>
            <person name="Niu S.C."/>
            <person name="Huang J."/>
            <person name="Wang M."/>
            <person name="Liu G.H."/>
            <person name="Yang H.J."/>
            <person name="Xiao X.J."/>
            <person name="Hsiao Y.Y."/>
            <person name="Wu W.L."/>
            <person name="Chen Y.Y."/>
            <person name="Mitsuda N."/>
            <person name="Ohme-Takagi M."/>
            <person name="Luo Y.B."/>
            <person name="Van de Peer Y."/>
            <person name="Liu Z.J."/>
        </authorList>
    </citation>
    <scope>NUCLEOTIDE SEQUENCE [LARGE SCALE GENOMIC DNA]</scope>
    <source>
        <tissue evidence="1">The whole plant</tissue>
    </source>
</reference>
<gene>
    <name evidence="1" type="ORF">MA16_Dca022315</name>
</gene>